<dbReference type="OrthoDB" id="97058at2759"/>
<proteinExistence type="predicted"/>
<keyword evidence="5" id="KW-1185">Reference proteome</keyword>
<evidence type="ECO:0000259" key="3">
    <source>
        <dbReference type="PROSITE" id="PS50158"/>
    </source>
</evidence>
<keyword evidence="1" id="KW-0862">Zinc</keyword>
<dbReference type="Pfam" id="PF22936">
    <property type="entry name" value="Pol_BBD"/>
    <property type="match status" value="1"/>
</dbReference>
<evidence type="ECO:0000313" key="5">
    <source>
        <dbReference type="Proteomes" id="UP000708208"/>
    </source>
</evidence>
<name>A0A8J2L9T1_9HEXA</name>
<reference evidence="4" key="1">
    <citation type="submission" date="2021-06" db="EMBL/GenBank/DDBJ databases">
        <authorList>
            <person name="Hodson N. C."/>
            <person name="Mongue J. A."/>
            <person name="Jaron S. K."/>
        </authorList>
    </citation>
    <scope>NUCLEOTIDE SEQUENCE</scope>
</reference>
<keyword evidence="1" id="KW-0863">Zinc-finger</keyword>
<feature type="region of interest" description="Disordered" evidence="2">
    <location>
        <begin position="107"/>
        <end position="133"/>
    </location>
</feature>
<dbReference type="PROSITE" id="PS50158">
    <property type="entry name" value="ZF_CCHC"/>
    <property type="match status" value="1"/>
</dbReference>
<feature type="non-terminal residue" evidence="4">
    <location>
        <position position="254"/>
    </location>
</feature>
<dbReference type="SMART" id="SM00343">
    <property type="entry name" value="ZnF_C2HC"/>
    <property type="match status" value="1"/>
</dbReference>
<organism evidence="4 5">
    <name type="scientific">Allacma fusca</name>
    <dbReference type="NCBI Taxonomy" id="39272"/>
    <lineage>
        <taxon>Eukaryota</taxon>
        <taxon>Metazoa</taxon>
        <taxon>Ecdysozoa</taxon>
        <taxon>Arthropoda</taxon>
        <taxon>Hexapoda</taxon>
        <taxon>Collembola</taxon>
        <taxon>Symphypleona</taxon>
        <taxon>Sminthuridae</taxon>
        <taxon>Allacma</taxon>
    </lineage>
</organism>
<dbReference type="Pfam" id="PF14223">
    <property type="entry name" value="Retrotran_gag_2"/>
    <property type="match status" value="1"/>
</dbReference>
<feature type="compositionally biased region" description="Polar residues" evidence="2">
    <location>
        <begin position="107"/>
        <end position="118"/>
    </location>
</feature>
<dbReference type="Proteomes" id="UP000708208">
    <property type="component" value="Unassembled WGS sequence"/>
</dbReference>
<dbReference type="Pfam" id="PF00098">
    <property type="entry name" value="zf-CCHC"/>
    <property type="match status" value="1"/>
</dbReference>
<protein>
    <recommendedName>
        <fullName evidence="3">CCHC-type domain-containing protein</fullName>
    </recommendedName>
</protein>
<dbReference type="PANTHER" id="PTHR47592">
    <property type="entry name" value="PBF68 PROTEIN"/>
    <property type="match status" value="1"/>
</dbReference>
<dbReference type="EMBL" id="CAJVCH010422038">
    <property type="protein sequence ID" value="CAG7818493.1"/>
    <property type="molecule type" value="Genomic_DNA"/>
</dbReference>
<dbReference type="PANTHER" id="PTHR47592:SF27">
    <property type="entry name" value="OS08G0421700 PROTEIN"/>
    <property type="match status" value="1"/>
</dbReference>
<dbReference type="InterPro" id="IPR001878">
    <property type="entry name" value="Znf_CCHC"/>
</dbReference>
<dbReference type="GO" id="GO:0003676">
    <property type="term" value="F:nucleic acid binding"/>
    <property type="evidence" value="ECO:0007669"/>
    <property type="project" value="InterPro"/>
</dbReference>
<evidence type="ECO:0000313" key="4">
    <source>
        <dbReference type="EMBL" id="CAG7818493.1"/>
    </source>
</evidence>
<dbReference type="InterPro" id="IPR054722">
    <property type="entry name" value="PolX-like_BBD"/>
</dbReference>
<evidence type="ECO:0000256" key="2">
    <source>
        <dbReference type="SAM" id="MobiDB-lite"/>
    </source>
</evidence>
<feature type="domain" description="CCHC-type" evidence="3">
    <location>
        <begin position="139"/>
        <end position="155"/>
    </location>
</feature>
<feature type="compositionally biased region" description="Basic and acidic residues" evidence="2">
    <location>
        <begin position="124"/>
        <end position="133"/>
    </location>
</feature>
<comment type="caution">
    <text evidence="4">The sequence shown here is derived from an EMBL/GenBank/DDBJ whole genome shotgun (WGS) entry which is preliminary data.</text>
</comment>
<dbReference type="AlphaFoldDB" id="A0A8J2L9T1"/>
<evidence type="ECO:0000256" key="1">
    <source>
        <dbReference type="PROSITE-ProRule" id="PRU00047"/>
    </source>
</evidence>
<sequence>MFDKLKTFHSDRSILNKMRTMHKFLAYTMTKDQSPVQAMLELEDISASLNEMNLNLGDEWFIIRVISAMPEEYQAFKEAWYSVPEASQTREMLLARLKNLQSERATSQATVDAQSSRAFYSKQDNPKQQRKSLDKKNMKCFKCGKQGHLKFECKSKPQQGDPKAFHGQVLHSEGDTRVMMTKSYAFMGKISEFNIKDFWISDSGATHHICGNAAWFSSLDKFENQGSVTLTDNRAVKIQGKGTVELEAFIAGVW</sequence>
<keyword evidence="1" id="KW-0479">Metal-binding</keyword>
<gene>
    <name evidence="4" type="ORF">AFUS01_LOCUS28994</name>
</gene>
<accession>A0A8J2L9T1</accession>
<dbReference type="GO" id="GO:0008270">
    <property type="term" value="F:zinc ion binding"/>
    <property type="evidence" value="ECO:0007669"/>
    <property type="project" value="UniProtKB-KW"/>
</dbReference>